<evidence type="ECO:0000313" key="4">
    <source>
        <dbReference type="EMBL" id="SHL21854.1"/>
    </source>
</evidence>
<dbReference type="PIRSF" id="PIRSF012290">
    <property type="entry name" value="EutL_PduB"/>
    <property type="match status" value="1"/>
</dbReference>
<evidence type="ECO:0000313" key="5">
    <source>
        <dbReference type="Proteomes" id="UP000183994"/>
    </source>
</evidence>
<accession>A0A1M6YU41</accession>
<dbReference type="AlphaFoldDB" id="A0A1M6YU41"/>
<dbReference type="InterPro" id="IPR044870">
    <property type="entry name" value="BMC_CP"/>
</dbReference>
<dbReference type="GO" id="GO:0031469">
    <property type="term" value="C:bacterial microcompartment"/>
    <property type="evidence" value="ECO:0007669"/>
    <property type="project" value="UniProtKB-SubCell"/>
</dbReference>
<proteinExistence type="predicted"/>
<feature type="domain" description="BMC circularly permuted" evidence="3">
    <location>
        <begin position="44"/>
        <end position="148"/>
    </location>
</feature>
<comment type="subcellular location">
    <subcellularLocation>
        <location evidence="1">Bacterial microcompartment</location>
    </subcellularLocation>
</comment>
<protein>
    <submittedName>
        <fullName evidence="4">Microcompartment protein PduB</fullName>
    </submittedName>
</protein>
<organism evidence="4 5">
    <name type="scientific">Desulfatibacillum alkenivorans DSM 16219</name>
    <dbReference type="NCBI Taxonomy" id="1121393"/>
    <lineage>
        <taxon>Bacteria</taxon>
        <taxon>Pseudomonadati</taxon>
        <taxon>Thermodesulfobacteriota</taxon>
        <taxon>Desulfobacteria</taxon>
        <taxon>Desulfobacterales</taxon>
        <taxon>Desulfatibacillaceae</taxon>
        <taxon>Desulfatibacillum</taxon>
    </lineage>
</organism>
<dbReference type="InterPro" id="IPR037233">
    <property type="entry name" value="CcmK-like_sf"/>
</dbReference>
<dbReference type="InterPro" id="IPR009193">
    <property type="entry name" value="EutL_PduB"/>
</dbReference>
<dbReference type="EMBL" id="FQZU01000053">
    <property type="protein sequence ID" value="SHL21854.1"/>
    <property type="molecule type" value="Genomic_DNA"/>
</dbReference>
<dbReference type="STRING" id="1121393.SAMN02745216_04842"/>
<name>A0A1M6YU41_9BACT</name>
<evidence type="ECO:0000256" key="1">
    <source>
        <dbReference type="ARBA" id="ARBA00024322"/>
    </source>
</evidence>
<keyword evidence="2" id="KW-1283">Bacterial microcompartment</keyword>
<keyword evidence="5" id="KW-1185">Reference proteome</keyword>
<evidence type="ECO:0000259" key="3">
    <source>
        <dbReference type="PROSITE" id="PS51931"/>
    </source>
</evidence>
<dbReference type="InterPro" id="IPR030984">
    <property type="entry name" value="PduB"/>
</dbReference>
<dbReference type="SMART" id="SM00877">
    <property type="entry name" value="BMC"/>
    <property type="match status" value="2"/>
</dbReference>
<dbReference type="InterPro" id="IPR000249">
    <property type="entry name" value="BMC_dom"/>
</dbReference>
<dbReference type="CDD" id="cd07048">
    <property type="entry name" value="BMC_PduB_repeat2"/>
    <property type="match status" value="1"/>
</dbReference>
<dbReference type="GO" id="GO:0005198">
    <property type="term" value="F:structural molecule activity"/>
    <property type="evidence" value="ECO:0007669"/>
    <property type="project" value="InterPro"/>
</dbReference>
<sequence length="267" mass="27781">MQDDIINAVMKEVMKRVETPEAAPAACPAAPTAAACAASGLTEFVGVCEFGNTQGLVIANLDQSIHEIMGFDKKYRSLGIIGARTGAGPQIMAADEAIKATNTEILKVELPRDTQGGAGHGSLIVFGAEDVSDARRAVEVTLDNLPKFFGDVYGNDMGHLELQYTARASKCLTTVFGAPEGKAFGLILGAPAVIGMLMIDAAVKSADVDVLDYGSPAHGTSFSNEVFITVSGDSGAVRQAIIAGREVGKPLLAAWGQDCPSAHIPYI</sequence>
<dbReference type="RefSeq" id="WP_073478823.1">
    <property type="nucleotide sequence ID" value="NZ_FQZU01000053.1"/>
</dbReference>
<dbReference type="PROSITE" id="PS51931">
    <property type="entry name" value="BMC_CP"/>
    <property type="match status" value="2"/>
</dbReference>
<dbReference type="CDD" id="cd07047">
    <property type="entry name" value="BMC_PduB_repeat1"/>
    <property type="match status" value="1"/>
</dbReference>
<gene>
    <name evidence="4" type="ORF">SAMN02745216_04842</name>
</gene>
<dbReference type="NCBIfam" id="TIGR04501">
    <property type="entry name" value="microcomp_PduB"/>
    <property type="match status" value="1"/>
</dbReference>
<dbReference type="Gene3D" id="3.30.70.1710">
    <property type="match status" value="2"/>
</dbReference>
<dbReference type="SUPFAM" id="SSF143414">
    <property type="entry name" value="CcmK-like"/>
    <property type="match status" value="2"/>
</dbReference>
<dbReference type="Pfam" id="PF00936">
    <property type="entry name" value="BMC"/>
    <property type="match status" value="2"/>
</dbReference>
<dbReference type="Proteomes" id="UP000183994">
    <property type="component" value="Unassembled WGS sequence"/>
</dbReference>
<dbReference type="OrthoDB" id="2908at2"/>
<reference evidence="5" key="1">
    <citation type="submission" date="2016-11" db="EMBL/GenBank/DDBJ databases">
        <authorList>
            <person name="Varghese N."/>
            <person name="Submissions S."/>
        </authorList>
    </citation>
    <scope>NUCLEOTIDE SEQUENCE [LARGE SCALE GENOMIC DNA]</scope>
    <source>
        <strain evidence="5">DSM 16219</strain>
    </source>
</reference>
<feature type="domain" description="BMC circularly permuted" evidence="3">
    <location>
        <begin position="151"/>
        <end position="255"/>
    </location>
</feature>
<evidence type="ECO:0000256" key="2">
    <source>
        <dbReference type="ARBA" id="ARBA00024446"/>
    </source>
</evidence>
<dbReference type="NCBIfam" id="NF011944">
    <property type="entry name" value="PRK15415.1"/>
    <property type="match status" value="1"/>
</dbReference>